<accession>A0ABQ6TM46</accession>
<reference evidence="2 3" key="1">
    <citation type="journal article" date="2020" name="Microorganisms">
        <title>Description of Three Novel Members in the Family Geobacteraceae, Oryzomonas japonicum gen. nov., sp. nov., Oryzomonas sagensis sp. nov., and Oryzomonas ruber sp. nov.</title>
        <authorList>
            <person name="Xu Z."/>
            <person name="Masuda Y."/>
            <person name="Hayakawa C."/>
            <person name="Ushijima N."/>
            <person name="Kawano K."/>
            <person name="Shiratori Y."/>
            <person name="Senoo K."/>
            <person name="Itoh H."/>
        </authorList>
    </citation>
    <scope>NUCLEOTIDE SEQUENCE [LARGE SCALE GENOMIC DNA]</scope>
    <source>
        <strain evidence="2 3">Red100</strain>
    </source>
</reference>
<evidence type="ECO:0000313" key="2">
    <source>
        <dbReference type="EMBL" id="KAB0669537.1"/>
    </source>
</evidence>
<gene>
    <name evidence="2" type="ORF">F6V30_12080</name>
</gene>
<evidence type="ECO:0000256" key="1">
    <source>
        <dbReference type="SAM" id="Phobius"/>
    </source>
</evidence>
<feature type="transmembrane region" description="Helical" evidence="1">
    <location>
        <begin position="20"/>
        <end position="44"/>
    </location>
</feature>
<keyword evidence="3" id="KW-1185">Reference proteome</keyword>
<keyword evidence="1" id="KW-0812">Transmembrane</keyword>
<keyword evidence="1" id="KW-1133">Transmembrane helix</keyword>
<proteinExistence type="predicted"/>
<comment type="caution">
    <text evidence="2">The sequence shown here is derived from an EMBL/GenBank/DDBJ whole genome shotgun (WGS) entry which is preliminary data.</text>
</comment>
<name>A0ABQ6TM46_9BACT</name>
<evidence type="ECO:0000313" key="3">
    <source>
        <dbReference type="Proteomes" id="UP000798046"/>
    </source>
</evidence>
<dbReference type="Pfam" id="PF07963">
    <property type="entry name" value="N_methyl"/>
    <property type="match status" value="1"/>
</dbReference>
<dbReference type="NCBIfam" id="TIGR02532">
    <property type="entry name" value="IV_pilin_GFxxxE"/>
    <property type="match status" value="1"/>
</dbReference>
<organism evidence="2 3">
    <name type="scientific">Oryzomonas sagensis</name>
    <dbReference type="NCBI Taxonomy" id="2603857"/>
    <lineage>
        <taxon>Bacteria</taxon>
        <taxon>Pseudomonadati</taxon>
        <taxon>Thermodesulfobacteriota</taxon>
        <taxon>Desulfuromonadia</taxon>
        <taxon>Geobacterales</taxon>
        <taxon>Geobacteraceae</taxon>
        <taxon>Oryzomonas</taxon>
    </lineage>
</organism>
<dbReference type="EMBL" id="VZRA01000003">
    <property type="protein sequence ID" value="KAB0669537.1"/>
    <property type="molecule type" value="Genomic_DNA"/>
</dbReference>
<dbReference type="InterPro" id="IPR012902">
    <property type="entry name" value="N_methyl_site"/>
</dbReference>
<protein>
    <submittedName>
        <fullName evidence="2">Prepilin-type N-terminal cleavage/methylation domain-containing protein</fullName>
    </submittedName>
</protein>
<sequence length="137" mass="15003">MTIMGNRTTAMLNDNGFTLIEFLVAIVILMVGLLGLLQAVNVSLNHNLQNQLRNEGVVVADEQMAREMAKGYDLVSTSTSSYVISNRPVLNAFKNFSVTRSGIILQNSKQVNIAVSWHHRGVSYNHGASAVITKTNQ</sequence>
<dbReference type="Proteomes" id="UP000798046">
    <property type="component" value="Unassembled WGS sequence"/>
</dbReference>
<keyword evidence="1" id="KW-0472">Membrane</keyword>